<organism evidence="3 4">
    <name type="scientific">Varroa destructor</name>
    <name type="common">Honeybee mite</name>
    <dbReference type="NCBI Taxonomy" id="109461"/>
    <lineage>
        <taxon>Eukaryota</taxon>
        <taxon>Metazoa</taxon>
        <taxon>Ecdysozoa</taxon>
        <taxon>Arthropoda</taxon>
        <taxon>Chelicerata</taxon>
        <taxon>Arachnida</taxon>
        <taxon>Acari</taxon>
        <taxon>Parasitiformes</taxon>
        <taxon>Mesostigmata</taxon>
        <taxon>Gamasina</taxon>
        <taxon>Dermanyssoidea</taxon>
        <taxon>Varroidae</taxon>
        <taxon>Varroa</taxon>
    </lineage>
</organism>
<dbReference type="AlphaFoldDB" id="A0A7M7K9U6"/>
<feature type="compositionally biased region" description="Low complexity" evidence="1">
    <location>
        <begin position="83"/>
        <end position="97"/>
    </location>
</feature>
<accession>A0A7M7K9U6</accession>
<feature type="region of interest" description="Disordered" evidence="1">
    <location>
        <begin position="82"/>
        <end position="104"/>
    </location>
</feature>
<evidence type="ECO:0000313" key="4">
    <source>
        <dbReference type="Proteomes" id="UP000594260"/>
    </source>
</evidence>
<protein>
    <submittedName>
        <fullName evidence="3">Uncharacterized protein</fullName>
    </submittedName>
</protein>
<evidence type="ECO:0000256" key="2">
    <source>
        <dbReference type="SAM" id="Phobius"/>
    </source>
</evidence>
<dbReference type="GeneID" id="111251469"/>
<keyword evidence="2" id="KW-0812">Transmembrane</keyword>
<proteinExistence type="predicted"/>
<reference evidence="3" key="1">
    <citation type="submission" date="2021-01" db="UniProtKB">
        <authorList>
            <consortium name="EnsemblMetazoa"/>
        </authorList>
    </citation>
    <scope>IDENTIFICATION</scope>
</reference>
<evidence type="ECO:0000256" key="1">
    <source>
        <dbReference type="SAM" id="MobiDB-lite"/>
    </source>
</evidence>
<dbReference type="OrthoDB" id="10407847at2759"/>
<feature type="region of interest" description="Disordered" evidence="1">
    <location>
        <begin position="384"/>
        <end position="408"/>
    </location>
</feature>
<feature type="transmembrane region" description="Helical" evidence="2">
    <location>
        <begin position="51"/>
        <end position="73"/>
    </location>
</feature>
<feature type="transmembrane region" description="Helical" evidence="2">
    <location>
        <begin position="20"/>
        <end position="39"/>
    </location>
</feature>
<dbReference type="RefSeq" id="XP_022663793.1">
    <property type="nucleotide sequence ID" value="XM_022808058.1"/>
</dbReference>
<keyword evidence="2" id="KW-0472">Membrane</keyword>
<dbReference type="RefSeq" id="XP_022663794.1">
    <property type="nucleotide sequence ID" value="XM_022808059.1"/>
</dbReference>
<dbReference type="Proteomes" id="UP000594260">
    <property type="component" value="Unplaced"/>
</dbReference>
<evidence type="ECO:0000313" key="3">
    <source>
        <dbReference type="EnsemblMetazoa" id="XP_022663794"/>
    </source>
</evidence>
<keyword evidence="4" id="KW-1185">Reference proteome</keyword>
<dbReference type="EnsemblMetazoa" id="XM_022808058">
    <property type="protein sequence ID" value="XP_022663793"/>
    <property type="gene ID" value="LOC111251469"/>
</dbReference>
<dbReference type="EnsemblMetazoa" id="XM_022808059">
    <property type="protein sequence ID" value="XP_022663794"/>
    <property type="gene ID" value="LOC111251469"/>
</dbReference>
<dbReference type="InParanoid" id="A0A7M7K9U6"/>
<name>A0A7M7K9U6_VARDE</name>
<sequence length="408" mass="42974">MCIVSSGHRFLERVSKNKGLITFTMYFLMVGLATIGIFGKTQYPDKFTPRWVNACMISSGLCCVLGLATACLVTNKNVDSQTPDAAPPSGAAAPSAPVTSQSANTGAQLSQMYNTQVSPVLTVSVLDMDVTTGRSTFLPLIGYPVNHDFNLQLLLPNRYGNAEQILGVHLPQNGEPGQVHRAIVQARHTDGKTPNEKTVLADHLKRIASEAKQAQDGKMELGGFKDNSANNGVPNAKKMAETPPPSYSSLEISVQCGLGGNAPAGGANGNTATDGPGPVIGVGGTVNATPGLQPETTAASLEYRDGVPAQPGERTMRERQPLPLLQQQLHFQQTVPASDRTERTERPPSYDTALCRLVENAAGSGVEEQGAVGGIAMTVEAPSQKVSAGNNKTKETSTRKLAVADVDK</sequence>
<dbReference type="KEGG" id="vde:111251469"/>
<feature type="region of interest" description="Disordered" evidence="1">
    <location>
        <begin position="220"/>
        <end position="247"/>
    </location>
</feature>
<keyword evidence="2" id="KW-1133">Transmembrane helix</keyword>